<gene>
    <name evidence="10" type="ORF">D7193_08975</name>
</gene>
<proteinExistence type="inferred from homology"/>
<evidence type="ECO:0000256" key="4">
    <source>
        <dbReference type="PIRSR" id="PIRSR036289-50"/>
    </source>
</evidence>
<dbReference type="Gene3D" id="2.70.98.40">
    <property type="entry name" value="Glycoside hydrolase, family 65, N-terminal domain"/>
    <property type="match status" value="1"/>
</dbReference>
<dbReference type="FunFam" id="1.50.10.10:FF:000029">
    <property type="entry name" value="Family 65 glycosyl hydrolase"/>
    <property type="match status" value="1"/>
</dbReference>
<keyword evidence="11" id="KW-1185">Reference proteome</keyword>
<dbReference type="PIRSF" id="PIRSF036289">
    <property type="entry name" value="Glycosyl_hydrolase_malt_phosph"/>
    <property type="match status" value="1"/>
</dbReference>
<dbReference type="Gene3D" id="2.60.420.10">
    <property type="entry name" value="Maltose phosphorylase, domain 3"/>
    <property type="match status" value="1"/>
</dbReference>
<feature type="domain" description="Glycoside hydrolase family 65 central catalytic" evidence="7">
    <location>
        <begin position="327"/>
        <end position="679"/>
    </location>
</feature>
<dbReference type="FunFam" id="2.70.98.40:FF:000001">
    <property type="entry name" value="Family 65 glycosyl hydrolase"/>
    <property type="match status" value="1"/>
</dbReference>
<keyword evidence="3" id="KW-0326">Glycosidase</keyword>
<dbReference type="PANTHER" id="PTHR11051:SF13">
    <property type="entry name" value="GLYCOSYL TRANSFERASE"/>
    <property type="match status" value="1"/>
</dbReference>
<keyword evidence="2 10" id="KW-0378">Hydrolase</keyword>
<evidence type="ECO:0000256" key="5">
    <source>
        <dbReference type="PIRSR" id="PIRSR036289-51"/>
    </source>
</evidence>
<evidence type="ECO:0000259" key="9">
    <source>
        <dbReference type="Pfam" id="PF03636"/>
    </source>
</evidence>
<dbReference type="InterPro" id="IPR017045">
    <property type="entry name" value="Malt_Pase/Glycosyl_Hdrlase"/>
</dbReference>
<dbReference type="GO" id="GO:0005975">
    <property type="term" value="P:carbohydrate metabolic process"/>
    <property type="evidence" value="ECO:0007669"/>
    <property type="project" value="InterPro"/>
</dbReference>
<dbReference type="InterPro" id="IPR005196">
    <property type="entry name" value="Glyco_hydro_65_N"/>
</dbReference>
<sequence length="790" mass="88944">MIRERSYPVDPWHVREIRLDMDVLAQSESVFALSNGHIGLRGNLDEGEPHGLPGTYLNSFYELRPLPYAEAGFGFPESGQTIVNVTNGKLIRLLVDDEPLDVRYGELLSHERILDLRAGTLHRELHWRSPAGREVKVRSTRLVSFTQRAVAAVNYEVEAVDGPMRLIVQSELVANESLPAQSRDPRVAAVLESPLQAEEELTTEDGGLLIHRTKVSGLRVAAAMEHEVHGPEHASVESEGYEDWVRTTIGCVLKPGQTLRVVKYLTYGWSSRRSLPALRDQVGAALAAARLDGWDGLCREQRSYLDEFWEAADVRVEGDPEVQQAVRFGLFHVLQAGARAERRPISAKGLTGPGYDGHAFWDTEMFVLPVLTYTQPSAVRNALYWRYATLDQARERAQTLNLKGAAFPWRTIEGPESSGYWPAGTAAFHIAADIADALRRYVLVSGDTELEREIGLELLVETARLWRSIGHHDRHGRFHIDGVTGPDEYTAVKNDNIYTNLMAQRNLLTAADAVMRYRDESLRLGVTDEEAASWRDAATAMHMPYDEEIDVHQQVEGFTRLQEWDFVNTPAEKYPLLLHYPYFELYRKQVVKQADLVLAMHWRGDAFTPDEKVRNFLYYERRTVRDSSLSACTQAVLAAEVGHPELAHTYLREAALMDLHDLNENTRDGVHMASLAGAWIALVAGLGGLRDHEGTLSFAPRLSSRLSRLEFSLQWRGRHLRVDVRPHQTTYALRHADPDDVVEVRHHDETIRITCDEPVTVPVPPAHPSGPAPEQPPGRSPLLRLPEREP</sequence>
<feature type="domain" description="Glycoside hydrolase family 65 C-terminal" evidence="8">
    <location>
        <begin position="689"/>
        <end position="752"/>
    </location>
</feature>
<dbReference type="PANTHER" id="PTHR11051">
    <property type="entry name" value="GLYCOSYL HYDROLASE-RELATED"/>
    <property type="match status" value="1"/>
</dbReference>
<dbReference type="Gene3D" id="1.50.10.10">
    <property type="match status" value="1"/>
</dbReference>
<evidence type="ECO:0000259" key="8">
    <source>
        <dbReference type="Pfam" id="PF03633"/>
    </source>
</evidence>
<dbReference type="Pfam" id="PF03632">
    <property type="entry name" value="Glyco_hydro_65m"/>
    <property type="match status" value="1"/>
</dbReference>
<evidence type="ECO:0000256" key="3">
    <source>
        <dbReference type="ARBA" id="ARBA00023295"/>
    </source>
</evidence>
<dbReference type="InterPro" id="IPR008928">
    <property type="entry name" value="6-hairpin_glycosidase_sf"/>
</dbReference>
<evidence type="ECO:0000313" key="10">
    <source>
        <dbReference type="EMBL" id="RKN58642.1"/>
    </source>
</evidence>
<feature type="active site" description="Proton donor" evidence="4">
    <location>
        <position position="488"/>
    </location>
</feature>
<feature type="binding site" evidence="5">
    <location>
        <begin position="361"/>
        <end position="362"/>
    </location>
    <ligand>
        <name>substrate</name>
    </ligand>
</feature>
<dbReference type="SUPFAM" id="SSF74650">
    <property type="entry name" value="Galactose mutarotase-like"/>
    <property type="match status" value="1"/>
</dbReference>
<dbReference type="Pfam" id="PF03633">
    <property type="entry name" value="Glyco_hydro_65C"/>
    <property type="match status" value="1"/>
</dbReference>
<feature type="binding site" evidence="5">
    <location>
        <begin position="592"/>
        <end position="593"/>
    </location>
    <ligand>
        <name>substrate</name>
    </ligand>
</feature>
<dbReference type="GO" id="GO:0030246">
    <property type="term" value="F:carbohydrate binding"/>
    <property type="evidence" value="ECO:0007669"/>
    <property type="project" value="InterPro"/>
</dbReference>
<dbReference type="GO" id="GO:0004553">
    <property type="term" value="F:hydrolase activity, hydrolyzing O-glycosyl compounds"/>
    <property type="evidence" value="ECO:0007669"/>
    <property type="project" value="TreeGrafter"/>
</dbReference>
<feature type="domain" description="Glycoside hydrolase family 65 N-terminal" evidence="9">
    <location>
        <begin position="18"/>
        <end position="270"/>
    </location>
</feature>
<feature type="compositionally biased region" description="Pro residues" evidence="6">
    <location>
        <begin position="761"/>
        <end position="779"/>
    </location>
</feature>
<dbReference type="InterPro" id="IPR005194">
    <property type="entry name" value="Glyco_hydro_65_C"/>
</dbReference>
<dbReference type="OrthoDB" id="9816160at2"/>
<dbReference type="InterPro" id="IPR011013">
    <property type="entry name" value="Gal_mutarotase_sf_dom"/>
</dbReference>
<name>A0A3B0ADK9_9ACTN</name>
<dbReference type="InterPro" id="IPR037018">
    <property type="entry name" value="GH65_N"/>
</dbReference>
<dbReference type="EMBL" id="RBAN01000001">
    <property type="protein sequence ID" value="RKN58642.1"/>
    <property type="molecule type" value="Genomic_DNA"/>
</dbReference>
<dbReference type="Pfam" id="PF03636">
    <property type="entry name" value="Glyco_hydro_65N"/>
    <property type="match status" value="1"/>
</dbReference>
<accession>A0A3B0ADK9</accession>
<evidence type="ECO:0000313" key="11">
    <source>
        <dbReference type="Proteomes" id="UP000279968"/>
    </source>
</evidence>
<dbReference type="InterPro" id="IPR012341">
    <property type="entry name" value="6hp_glycosidase-like_sf"/>
</dbReference>
<dbReference type="SUPFAM" id="SSF48208">
    <property type="entry name" value="Six-hairpin glycosidases"/>
    <property type="match status" value="1"/>
</dbReference>
<evidence type="ECO:0000256" key="2">
    <source>
        <dbReference type="ARBA" id="ARBA00022801"/>
    </source>
</evidence>
<dbReference type="InterPro" id="IPR005195">
    <property type="entry name" value="Glyco_hydro_65_M"/>
</dbReference>
<comment type="similarity">
    <text evidence="1">Belongs to the glycosyl hydrolase 65 family.</text>
</comment>
<organism evidence="10 11">
    <name type="scientific">Micromonospora costi</name>
    <dbReference type="NCBI Taxonomy" id="1530042"/>
    <lineage>
        <taxon>Bacteria</taxon>
        <taxon>Bacillati</taxon>
        <taxon>Actinomycetota</taxon>
        <taxon>Actinomycetes</taxon>
        <taxon>Micromonosporales</taxon>
        <taxon>Micromonosporaceae</taxon>
        <taxon>Micromonospora</taxon>
    </lineage>
</organism>
<comment type="caution">
    <text evidence="10">The sequence shown here is derived from an EMBL/GenBank/DDBJ whole genome shotgun (WGS) entry which is preliminary data.</text>
</comment>
<dbReference type="Proteomes" id="UP000279968">
    <property type="component" value="Unassembled WGS sequence"/>
</dbReference>
<protein>
    <submittedName>
        <fullName evidence="10">Glycoside hydrolase family 65 protein</fullName>
    </submittedName>
</protein>
<dbReference type="RefSeq" id="WP_120778803.1">
    <property type="nucleotide sequence ID" value="NZ_JBHLUP010000009.1"/>
</dbReference>
<dbReference type="AlphaFoldDB" id="A0A3B0ADK9"/>
<evidence type="ECO:0000256" key="1">
    <source>
        <dbReference type="ARBA" id="ARBA00006768"/>
    </source>
</evidence>
<feature type="region of interest" description="Disordered" evidence="6">
    <location>
        <begin position="758"/>
        <end position="790"/>
    </location>
</feature>
<reference evidence="10 11" key="1">
    <citation type="journal article" date="2015" name="Int. J. Syst. Evol. Microbiol.">
        <title>Micromonospora costi sp. nov., isolated from a leaf of Costus speciosus.</title>
        <authorList>
            <person name="Thawai C."/>
        </authorList>
    </citation>
    <scope>NUCLEOTIDE SEQUENCE [LARGE SCALE GENOMIC DNA]</scope>
    <source>
        <strain evidence="10 11">CS1-12</strain>
    </source>
</reference>
<evidence type="ECO:0000259" key="7">
    <source>
        <dbReference type="Pfam" id="PF03632"/>
    </source>
</evidence>
<dbReference type="GO" id="GO:0016757">
    <property type="term" value="F:glycosyltransferase activity"/>
    <property type="evidence" value="ECO:0007669"/>
    <property type="project" value="UniProtKB-ARBA"/>
</dbReference>
<evidence type="ECO:0000256" key="6">
    <source>
        <dbReference type="SAM" id="MobiDB-lite"/>
    </source>
</evidence>